<feature type="compositionally biased region" description="Polar residues" evidence="1">
    <location>
        <begin position="19"/>
        <end position="31"/>
    </location>
</feature>
<protein>
    <submittedName>
        <fullName evidence="2">Uncharacterized protein</fullName>
    </submittedName>
</protein>
<feature type="compositionally biased region" description="Pro residues" evidence="1">
    <location>
        <begin position="70"/>
        <end position="98"/>
    </location>
</feature>
<evidence type="ECO:0000313" key="2">
    <source>
        <dbReference type="EMBL" id="KAK0514058.1"/>
    </source>
</evidence>
<dbReference type="AlphaFoldDB" id="A0AA39R670"/>
<feature type="region of interest" description="Disordered" evidence="1">
    <location>
        <begin position="1"/>
        <end position="35"/>
    </location>
</feature>
<reference evidence="2" key="1">
    <citation type="submission" date="2023-03" db="EMBL/GenBank/DDBJ databases">
        <title>Complete genome of Cladonia borealis.</title>
        <authorList>
            <person name="Park H."/>
        </authorList>
    </citation>
    <scope>NUCLEOTIDE SEQUENCE</scope>
    <source>
        <strain evidence="2">ANT050790</strain>
    </source>
</reference>
<evidence type="ECO:0000313" key="3">
    <source>
        <dbReference type="Proteomes" id="UP001166286"/>
    </source>
</evidence>
<sequence length="177" mass="19613">MASSSPSPASYVSSPPQHSPVQNTGGLSTYQFPLIHHPNPRGLSLLLEPVAPDHQANPHARLSWYGDAPPPFASYPTPQAPPWSPLTPHQTPKPPPWSPLTNSPSHSRARPRPSPRRLPQAFVPEPVDMDALLEHNPFRLAEEYGGNMITDRTALNWIEGHRLPSLREIGLDHYLHL</sequence>
<comment type="caution">
    <text evidence="2">The sequence shown here is derived from an EMBL/GenBank/DDBJ whole genome shotgun (WGS) entry which is preliminary data.</text>
</comment>
<keyword evidence="3" id="KW-1185">Reference proteome</keyword>
<gene>
    <name evidence="2" type="ORF">JMJ35_003780</name>
</gene>
<feature type="region of interest" description="Disordered" evidence="1">
    <location>
        <begin position="70"/>
        <end position="121"/>
    </location>
</feature>
<accession>A0AA39R670</accession>
<name>A0AA39R670_9LECA</name>
<dbReference type="EMBL" id="JAFEKC020000006">
    <property type="protein sequence ID" value="KAK0514058.1"/>
    <property type="molecule type" value="Genomic_DNA"/>
</dbReference>
<evidence type="ECO:0000256" key="1">
    <source>
        <dbReference type="SAM" id="MobiDB-lite"/>
    </source>
</evidence>
<dbReference type="Proteomes" id="UP001166286">
    <property type="component" value="Unassembled WGS sequence"/>
</dbReference>
<organism evidence="2 3">
    <name type="scientific">Cladonia borealis</name>
    <dbReference type="NCBI Taxonomy" id="184061"/>
    <lineage>
        <taxon>Eukaryota</taxon>
        <taxon>Fungi</taxon>
        <taxon>Dikarya</taxon>
        <taxon>Ascomycota</taxon>
        <taxon>Pezizomycotina</taxon>
        <taxon>Lecanoromycetes</taxon>
        <taxon>OSLEUM clade</taxon>
        <taxon>Lecanoromycetidae</taxon>
        <taxon>Lecanorales</taxon>
        <taxon>Lecanorineae</taxon>
        <taxon>Cladoniaceae</taxon>
        <taxon>Cladonia</taxon>
    </lineage>
</organism>
<proteinExistence type="predicted"/>
<feature type="compositionally biased region" description="Low complexity" evidence="1">
    <location>
        <begin position="1"/>
        <end position="16"/>
    </location>
</feature>